<dbReference type="AlphaFoldDB" id="A0AA88CUX4"/>
<evidence type="ECO:0000256" key="1">
    <source>
        <dbReference type="SAM" id="MobiDB-lite"/>
    </source>
</evidence>
<dbReference type="Proteomes" id="UP001187192">
    <property type="component" value="Unassembled WGS sequence"/>
</dbReference>
<comment type="caution">
    <text evidence="2">The sequence shown here is derived from an EMBL/GenBank/DDBJ whole genome shotgun (WGS) entry which is preliminary data.</text>
</comment>
<feature type="compositionally biased region" description="Polar residues" evidence="1">
    <location>
        <begin position="131"/>
        <end position="167"/>
    </location>
</feature>
<gene>
    <name evidence="2" type="ORF">TIFTF001_039757</name>
</gene>
<evidence type="ECO:0000313" key="3">
    <source>
        <dbReference type="Proteomes" id="UP001187192"/>
    </source>
</evidence>
<feature type="compositionally biased region" description="Basic and acidic residues" evidence="1">
    <location>
        <begin position="234"/>
        <end position="251"/>
    </location>
</feature>
<organism evidence="2 3">
    <name type="scientific">Ficus carica</name>
    <name type="common">Common fig</name>
    <dbReference type="NCBI Taxonomy" id="3494"/>
    <lineage>
        <taxon>Eukaryota</taxon>
        <taxon>Viridiplantae</taxon>
        <taxon>Streptophyta</taxon>
        <taxon>Embryophyta</taxon>
        <taxon>Tracheophyta</taxon>
        <taxon>Spermatophyta</taxon>
        <taxon>Magnoliopsida</taxon>
        <taxon>eudicotyledons</taxon>
        <taxon>Gunneridae</taxon>
        <taxon>Pentapetalae</taxon>
        <taxon>rosids</taxon>
        <taxon>fabids</taxon>
        <taxon>Rosales</taxon>
        <taxon>Moraceae</taxon>
        <taxon>Ficeae</taxon>
        <taxon>Ficus</taxon>
    </lineage>
</organism>
<name>A0AA88CUX4_FICCA</name>
<keyword evidence="3" id="KW-1185">Reference proteome</keyword>
<feature type="region of interest" description="Disordered" evidence="1">
    <location>
        <begin position="225"/>
        <end position="251"/>
    </location>
</feature>
<sequence>MDTRRQPIGPTAPVCLKPVYPPGTLGGQPDRVIRMPEPAENHQSTRSRHPTGGAITSRCFTFIGDPPQSDCARPIRPSNHTDQTTHHFEKEVIRLSSNHNLTTHAPQAPNHDKAMDEIASQDIQGLDNPAPTGSQSTRQPRSTGRPQNLSPATNRRSNRTNQESLGHQQRDEEYNPGRECSRSHNNQATRSRAAAPLVTTRHDPDQYRRDTMNVRGSTISVFDRLGRAGASPHRVQDRSVDKPTKEENDDQNRLDHLQRQLDLLMGQRYELEQVGAVDPPFIPAIMASPYPARFKMPSMASYDGSTDADEHLENYQAYMLIQNVTTRLAQAVT</sequence>
<protein>
    <submittedName>
        <fullName evidence="2">Uncharacterized protein</fullName>
    </submittedName>
</protein>
<accession>A0AA88CUX4</accession>
<feature type="compositionally biased region" description="Basic and acidic residues" evidence="1">
    <location>
        <begin position="200"/>
        <end position="209"/>
    </location>
</feature>
<reference evidence="2" key="1">
    <citation type="submission" date="2023-07" db="EMBL/GenBank/DDBJ databases">
        <title>draft genome sequence of fig (Ficus carica).</title>
        <authorList>
            <person name="Takahashi T."/>
            <person name="Nishimura K."/>
        </authorList>
    </citation>
    <scope>NUCLEOTIDE SEQUENCE</scope>
</reference>
<dbReference type="EMBL" id="BTGU01001230">
    <property type="protein sequence ID" value="GMN19239.1"/>
    <property type="molecule type" value="Genomic_DNA"/>
</dbReference>
<feature type="region of interest" description="Disordered" evidence="1">
    <location>
        <begin position="124"/>
        <end position="209"/>
    </location>
</feature>
<feature type="compositionally biased region" description="Basic and acidic residues" evidence="1">
    <location>
        <begin position="168"/>
        <end position="182"/>
    </location>
</feature>
<proteinExistence type="predicted"/>
<evidence type="ECO:0000313" key="2">
    <source>
        <dbReference type="EMBL" id="GMN19239.1"/>
    </source>
</evidence>